<dbReference type="EMBL" id="BMNI01000008">
    <property type="protein sequence ID" value="GGO92524.1"/>
    <property type="molecule type" value="Genomic_DNA"/>
</dbReference>
<evidence type="ECO:0000256" key="2">
    <source>
        <dbReference type="ARBA" id="ARBA00022679"/>
    </source>
</evidence>
<organism evidence="4 5">
    <name type="scientific">Nocardioides phosphati</name>
    <dbReference type="NCBI Taxonomy" id="1867775"/>
    <lineage>
        <taxon>Bacteria</taxon>
        <taxon>Bacillati</taxon>
        <taxon>Actinomycetota</taxon>
        <taxon>Actinomycetes</taxon>
        <taxon>Propionibacteriales</taxon>
        <taxon>Nocardioidaceae</taxon>
        <taxon>Nocardioides</taxon>
    </lineage>
</organism>
<dbReference type="Pfam" id="PF13579">
    <property type="entry name" value="Glyco_trans_4_4"/>
    <property type="match status" value="1"/>
</dbReference>
<evidence type="ECO:0000313" key="4">
    <source>
        <dbReference type="EMBL" id="GGO92524.1"/>
    </source>
</evidence>
<dbReference type="RefSeq" id="WP_188784743.1">
    <property type="nucleotide sequence ID" value="NZ_BMNI01000008.1"/>
</dbReference>
<protein>
    <submittedName>
        <fullName evidence="4">Colanic acid biosynthesis glycosyl transferase WcaI</fullName>
    </submittedName>
</protein>
<sequence>MRIGMLTQWYDPEPGPASLPGALARGLVARGHEVRVVTGFPNYPTGEIADGYTQSRRMDEVLDGVHVRRVAVYASHDGSTVKRMANYGSFAGSAYASGLGALRGVDALWVNYSPVTIGLPMFAQLRRHGTPTVVHALDLWPDTLFASGFADGAGPGRFIHASLDRWTNRMYRKADKVAYISPGVGEVLARRGVPTSKLAYAPMWADEAAFQFSKPSDDRSSFEVPDDHTLLVYAGTLGSAQDLSSLVRAVAQVRDSPLTCLIAGSGTEEEGLRTLAKGEGATNLRFLGRLGRSEMRHLMAASDVHFVGLNSHPLAKITMPSKIQSILASGRAIVGTLEGDAADVVRAAGGWTVAPGDVAALANVLREVADAGRDDVIRRGAAFRRVYDKQFSYSLGVSRVEALLEDAVAGRCP</sequence>
<reference evidence="5" key="1">
    <citation type="journal article" date="2019" name="Int. J. Syst. Evol. Microbiol.">
        <title>The Global Catalogue of Microorganisms (GCM) 10K type strain sequencing project: providing services to taxonomists for standard genome sequencing and annotation.</title>
        <authorList>
            <consortium name="The Broad Institute Genomics Platform"/>
            <consortium name="The Broad Institute Genome Sequencing Center for Infectious Disease"/>
            <person name="Wu L."/>
            <person name="Ma J."/>
        </authorList>
    </citation>
    <scope>NUCLEOTIDE SEQUENCE [LARGE SCALE GENOMIC DNA]</scope>
    <source>
        <strain evidence="5">CGMCC 4.7371</strain>
    </source>
</reference>
<keyword evidence="2 4" id="KW-0808">Transferase</keyword>
<dbReference type="InterPro" id="IPR028098">
    <property type="entry name" value="Glyco_trans_4-like_N"/>
</dbReference>
<dbReference type="SUPFAM" id="SSF53756">
    <property type="entry name" value="UDP-Glycosyltransferase/glycogen phosphorylase"/>
    <property type="match status" value="1"/>
</dbReference>
<dbReference type="CDD" id="cd03794">
    <property type="entry name" value="GT4_WbuB-like"/>
    <property type="match status" value="1"/>
</dbReference>
<dbReference type="Gene3D" id="3.40.50.2000">
    <property type="entry name" value="Glycogen Phosphorylase B"/>
    <property type="match status" value="2"/>
</dbReference>
<evidence type="ECO:0000256" key="1">
    <source>
        <dbReference type="ARBA" id="ARBA00022676"/>
    </source>
</evidence>
<evidence type="ECO:0000259" key="3">
    <source>
        <dbReference type="Pfam" id="PF13579"/>
    </source>
</evidence>
<dbReference type="PANTHER" id="PTHR12526">
    <property type="entry name" value="GLYCOSYLTRANSFERASE"/>
    <property type="match status" value="1"/>
</dbReference>
<accession>A0ABQ2NCB8</accession>
<name>A0ABQ2NCB8_9ACTN</name>
<dbReference type="GO" id="GO:0016740">
    <property type="term" value="F:transferase activity"/>
    <property type="evidence" value="ECO:0007669"/>
    <property type="project" value="UniProtKB-KW"/>
</dbReference>
<gene>
    <name evidence="4" type="primary">wcaI</name>
    <name evidence="4" type="ORF">GCM10011584_29130</name>
</gene>
<dbReference type="Pfam" id="PF13692">
    <property type="entry name" value="Glyco_trans_1_4"/>
    <property type="match status" value="1"/>
</dbReference>
<dbReference type="Proteomes" id="UP000655410">
    <property type="component" value="Unassembled WGS sequence"/>
</dbReference>
<evidence type="ECO:0000313" key="5">
    <source>
        <dbReference type="Proteomes" id="UP000655410"/>
    </source>
</evidence>
<keyword evidence="1" id="KW-0328">Glycosyltransferase</keyword>
<proteinExistence type="predicted"/>
<comment type="caution">
    <text evidence="4">The sequence shown here is derived from an EMBL/GenBank/DDBJ whole genome shotgun (WGS) entry which is preliminary data.</text>
</comment>
<keyword evidence="5" id="KW-1185">Reference proteome</keyword>
<feature type="domain" description="Glycosyltransferase subfamily 4-like N-terminal" evidence="3">
    <location>
        <begin position="22"/>
        <end position="203"/>
    </location>
</feature>